<evidence type="ECO:0000313" key="2">
    <source>
        <dbReference type="EMBL" id="HHF08691.1"/>
    </source>
</evidence>
<feature type="transmembrane region" description="Helical" evidence="1">
    <location>
        <begin position="176"/>
        <end position="197"/>
    </location>
</feature>
<comment type="caution">
    <text evidence="2">The sequence shown here is derived from an EMBL/GenBank/DDBJ whole genome shotgun (WGS) entry which is preliminary data.</text>
</comment>
<proteinExistence type="predicted"/>
<feature type="transmembrane region" description="Helical" evidence="1">
    <location>
        <begin position="292"/>
        <end position="313"/>
    </location>
</feature>
<dbReference type="InterPro" id="IPR031599">
    <property type="entry name" value="ABC_tran_2"/>
</dbReference>
<reference evidence="2" key="1">
    <citation type="journal article" date="2020" name="mSystems">
        <title>Genome- and Community-Level Interaction Insights into Carbon Utilization and Element Cycling Functions of Hydrothermarchaeota in Hydrothermal Sediment.</title>
        <authorList>
            <person name="Zhou Z."/>
            <person name="Liu Y."/>
            <person name="Xu W."/>
            <person name="Pan J."/>
            <person name="Luo Z.H."/>
            <person name="Li M."/>
        </authorList>
    </citation>
    <scope>NUCLEOTIDE SEQUENCE [LARGE SCALE GENOMIC DNA]</scope>
    <source>
        <strain evidence="2">HyVt-80</strain>
    </source>
</reference>
<feature type="transmembrane region" description="Helical" evidence="1">
    <location>
        <begin position="408"/>
        <end position="431"/>
    </location>
</feature>
<protein>
    <submittedName>
        <fullName evidence="2">Uncharacterized protein</fullName>
    </submittedName>
</protein>
<dbReference type="AlphaFoldDB" id="A0A7C5HXP3"/>
<feature type="transmembrane region" description="Helical" evidence="1">
    <location>
        <begin position="6"/>
        <end position="24"/>
    </location>
</feature>
<feature type="transmembrane region" description="Helical" evidence="1">
    <location>
        <begin position="36"/>
        <end position="56"/>
    </location>
</feature>
<feature type="transmembrane region" description="Helical" evidence="1">
    <location>
        <begin position="106"/>
        <end position="126"/>
    </location>
</feature>
<organism evidence="2">
    <name type="scientific">Kosmotoga arenicorallina</name>
    <dbReference type="NCBI Taxonomy" id="688066"/>
    <lineage>
        <taxon>Bacteria</taxon>
        <taxon>Thermotogati</taxon>
        <taxon>Thermotogota</taxon>
        <taxon>Thermotogae</taxon>
        <taxon>Kosmotogales</taxon>
        <taxon>Kosmotogaceae</taxon>
        <taxon>Kosmotoga</taxon>
    </lineage>
</organism>
<keyword evidence="1" id="KW-0472">Membrane</keyword>
<feature type="transmembrane region" description="Helical" evidence="1">
    <location>
        <begin position="366"/>
        <end position="388"/>
    </location>
</feature>
<sequence length="473" mass="52402">FVFGTFLLVSTFFFSNEMRILLPLPLKPYEVLIGKFAVVLLDQMIISLALLLPGFVYYGLRTSVHVSYWIYMAVVFLLSQVFPLAIVTIITLPLSRILGFRRNRDFLIFAVSVAVLVGVIGFQFYFVNAAFKAPEVSAEAMAKILADPDSMLNRISVAYPPALLAVNALSKTGLSALGWFLGYLSINGLALVFTLFVGEKLYYRTYSEIQESFAKKKTSKRSLDRMFTITSPFRALLKREWRYLLRIPAFSVNAFANVLVFPVILVIMGLSIQASQDATIAALFESFKDHSVVIGSLVAILAGATNLLSASLFSREGKLVQELRVLPIESRTILMVKLIQITEMSLIGPVAASIAIRILLGISALQMIFIAGIGSVCTFFLNLVQVVVDMVRPSLDWDNPQKAMKQNLNGLFSILIVFGFVGGVGFLVYTFRGTVSPLIMSLVLLSIGIVGSIVFWPIAVRKTEEFFQKDLIF</sequence>
<dbReference type="EMBL" id="DRTH01000171">
    <property type="protein sequence ID" value="HHF08691.1"/>
    <property type="molecule type" value="Genomic_DNA"/>
</dbReference>
<feature type="transmembrane region" description="Helical" evidence="1">
    <location>
        <begin position="68"/>
        <end position="94"/>
    </location>
</feature>
<accession>A0A7C5HXP3</accession>
<dbReference type="Proteomes" id="UP000886129">
    <property type="component" value="Unassembled WGS sequence"/>
</dbReference>
<name>A0A7C5HXP3_9BACT</name>
<evidence type="ECO:0000256" key="1">
    <source>
        <dbReference type="SAM" id="Phobius"/>
    </source>
</evidence>
<feature type="non-terminal residue" evidence="2">
    <location>
        <position position="1"/>
    </location>
</feature>
<feature type="transmembrane region" description="Helical" evidence="1">
    <location>
        <begin position="437"/>
        <end position="459"/>
    </location>
</feature>
<keyword evidence="1" id="KW-0812">Transmembrane</keyword>
<keyword evidence="1" id="KW-1133">Transmembrane helix</keyword>
<dbReference type="Pfam" id="PF16949">
    <property type="entry name" value="ABC_tran_2"/>
    <property type="match status" value="1"/>
</dbReference>
<feature type="transmembrane region" description="Helical" evidence="1">
    <location>
        <begin position="334"/>
        <end position="360"/>
    </location>
</feature>
<gene>
    <name evidence="2" type="ORF">ENL26_02825</name>
</gene>
<feature type="transmembrane region" description="Helical" evidence="1">
    <location>
        <begin position="243"/>
        <end position="272"/>
    </location>
</feature>